<evidence type="ECO:0000313" key="1">
    <source>
        <dbReference type="EMBL" id="JAD25682.1"/>
    </source>
</evidence>
<dbReference type="EMBL" id="GBRH01272213">
    <property type="protein sequence ID" value="JAD25682.1"/>
    <property type="molecule type" value="Transcribed_RNA"/>
</dbReference>
<sequence length="15" mass="1819">MQRRFAGLNLERAKE</sequence>
<accession>A0A0A8YT01</accession>
<name>A0A0A8YT01_ARUDO</name>
<reference evidence="1" key="1">
    <citation type="submission" date="2014-09" db="EMBL/GenBank/DDBJ databases">
        <authorList>
            <person name="Magalhaes I.L.F."/>
            <person name="Oliveira U."/>
            <person name="Santos F.R."/>
            <person name="Vidigal T.H.D.A."/>
            <person name="Brescovit A.D."/>
            <person name="Santos A.J."/>
        </authorList>
    </citation>
    <scope>NUCLEOTIDE SEQUENCE</scope>
    <source>
        <tissue evidence="1">Shoot tissue taken approximately 20 cm above the soil surface</tissue>
    </source>
</reference>
<protein>
    <submittedName>
        <fullName evidence="1">Uncharacterized protein</fullName>
    </submittedName>
</protein>
<organism evidence="1">
    <name type="scientific">Arundo donax</name>
    <name type="common">Giant reed</name>
    <name type="synonym">Donax arundinaceus</name>
    <dbReference type="NCBI Taxonomy" id="35708"/>
    <lineage>
        <taxon>Eukaryota</taxon>
        <taxon>Viridiplantae</taxon>
        <taxon>Streptophyta</taxon>
        <taxon>Embryophyta</taxon>
        <taxon>Tracheophyta</taxon>
        <taxon>Spermatophyta</taxon>
        <taxon>Magnoliopsida</taxon>
        <taxon>Liliopsida</taxon>
        <taxon>Poales</taxon>
        <taxon>Poaceae</taxon>
        <taxon>PACMAD clade</taxon>
        <taxon>Arundinoideae</taxon>
        <taxon>Arundineae</taxon>
        <taxon>Arundo</taxon>
    </lineage>
</organism>
<proteinExistence type="predicted"/>
<reference evidence="1" key="2">
    <citation type="journal article" date="2015" name="Data Brief">
        <title>Shoot transcriptome of the giant reed, Arundo donax.</title>
        <authorList>
            <person name="Barrero R.A."/>
            <person name="Guerrero F.D."/>
            <person name="Moolhuijzen P."/>
            <person name="Goolsby J.A."/>
            <person name="Tidwell J."/>
            <person name="Bellgard S.E."/>
            <person name="Bellgard M.I."/>
        </authorList>
    </citation>
    <scope>NUCLEOTIDE SEQUENCE</scope>
    <source>
        <tissue evidence="1">Shoot tissue taken approximately 20 cm above the soil surface</tissue>
    </source>
</reference>